<proteinExistence type="predicted"/>
<dbReference type="Gene3D" id="3.40.50.1820">
    <property type="entry name" value="alpha/beta hydrolase"/>
    <property type="match status" value="1"/>
</dbReference>
<dbReference type="SUPFAM" id="SSF53474">
    <property type="entry name" value="alpha/beta-Hydrolases"/>
    <property type="match status" value="1"/>
</dbReference>
<evidence type="ECO:0008006" key="6">
    <source>
        <dbReference type="Google" id="ProtNLM"/>
    </source>
</evidence>
<feature type="chain" id="PRO_5030101554" description="Acetylxylan esterase 2" evidence="3">
    <location>
        <begin position="18"/>
        <end position="213"/>
    </location>
</feature>
<dbReference type="PANTHER" id="PTHR33630">
    <property type="entry name" value="CUTINASE RV1984C-RELATED-RELATED"/>
    <property type="match status" value="1"/>
</dbReference>
<gene>
    <name evidence="4" type="ORF">E3P90_03265</name>
</gene>
<dbReference type="PANTHER" id="PTHR33630:SF9">
    <property type="entry name" value="CUTINASE 4"/>
    <property type="match status" value="1"/>
</dbReference>
<evidence type="ECO:0000256" key="1">
    <source>
        <dbReference type="ARBA" id="ARBA00022801"/>
    </source>
</evidence>
<reference evidence="4 5" key="1">
    <citation type="submission" date="2019-03" db="EMBL/GenBank/DDBJ databases">
        <title>Sequencing 23 genomes of Wallemia ichthyophaga.</title>
        <authorList>
            <person name="Gostincar C."/>
        </authorList>
    </citation>
    <scope>NUCLEOTIDE SEQUENCE [LARGE SCALE GENOMIC DNA]</scope>
    <source>
        <strain evidence="4 5">EXF-8621</strain>
    </source>
</reference>
<dbReference type="GO" id="GO:0052689">
    <property type="term" value="F:carboxylic ester hydrolase activity"/>
    <property type="evidence" value="ECO:0007669"/>
    <property type="project" value="UniProtKB-ARBA"/>
</dbReference>
<keyword evidence="2" id="KW-1015">Disulfide bond</keyword>
<dbReference type="InterPro" id="IPR000675">
    <property type="entry name" value="Cutinase/axe"/>
</dbReference>
<dbReference type="AlphaFoldDB" id="A0A4T0JW58"/>
<accession>A0A4T0JW58</accession>
<dbReference type="SMART" id="SM01110">
    <property type="entry name" value="Cutinase"/>
    <property type="match status" value="1"/>
</dbReference>
<feature type="signal peptide" evidence="3">
    <location>
        <begin position="1"/>
        <end position="17"/>
    </location>
</feature>
<name>A0A4T0JW58_WALIC</name>
<dbReference type="InterPro" id="IPR029058">
    <property type="entry name" value="AB_hydrolase_fold"/>
</dbReference>
<dbReference type="EMBL" id="SPOF01000041">
    <property type="protein sequence ID" value="TIB09489.1"/>
    <property type="molecule type" value="Genomic_DNA"/>
</dbReference>
<dbReference type="Pfam" id="PF01083">
    <property type="entry name" value="Cutinase"/>
    <property type="match status" value="1"/>
</dbReference>
<comment type="caution">
    <text evidence="4">The sequence shown here is derived from an EMBL/GenBank/DDBJ whole genome shotgun (WGS) entry which is preliminary data.</text>
</comment>
<dbReference type="Proteomes" id="UP000306954">
    <property type="component" value="Unassembled WGS sequence"/>
</dbReference>
<dbReference type="OrthoDB" id="2586582at2759"/>
<evidence type="ECO:0000256" key="2">
    <source>
        <dbReference type="ARBA" id="ARBA00023157"/>
    </source>
</evidence>
<sequence>MLFSIATIAALTTAAFAKCNDYLLISTRGTGELQGPSAGFRTMISETLNQVPNGEEYDTKYPAGFDQNTSLGVIDIINKISDGLQSCPDQRYALLGYSQGATTTLDALNSSNLSEDAKNMIEAVILIGNPYRMPNQQSNVEGLGAENAFGVASALSKPIPDSFDESGKALDFCYSDDCICNVACTGFRSGHLKYGFDMEVQNQAAQHLIEHLS</sequence>
<evidence type="ECO:0000256" key="3">
    <source>
        <dbReference type="SAM" id="SignalP"/>
    </source>
</evidence>
<evidence type="ECO:0000313" key="4">
    <source>
        <dbReference type="EMBL" id="TIB09489.1"/>
    </source>
</evidence>
<keyword evidence="1" id="KW-0378">Hydrolase</keyword>
<protein>
    <recommendedName>
        <fullName evidence="6">Acetylxylan esterase 2</fullName>
    </recommendedName>
</protein>
<evidence type="ECO:0000313" key="5">
    <source>
        <dbReference type="Proteomes" id="UP000306954"/>
    </source>
</evidence>
<keyword evidence="3" id="KW-0732">Signal</keyword>
<organism evidence="4 5">
    <name type="scientific">Wallemia ichthyophaga</name>
    <dbReference type="NCBI Taxonomy" id="245174"/>
    <lineage>
        <taxon>Eukaryota</taxon>
        <taxon>Fungi</taxon>
        <taxon>Dikarya</taxon>
        <taxon>Basidiomycota</taxon>
        <taxon>Wallemiomycotina</taxon>
        <taxon>Wallemiomycetes</taxon>
        <taxon>Wallemiales</taxon>
        <taxon>Wallemiaceae</taxon>
        <taxon>Wallemia</taxon>
    </lineage>
</organism>